<feature type="compositionally biased region" description="Polar residues" evidence="8">
    <location>
        <begin position="757"/>
        <end position="771"/>
    </location>
</feature>
<keyword evidence="5" id="KW-0378">Hydrolase</keyword>
<sequence length="771" mass="84895">MMRRTLPVAWLLSLIVATGCVAPAQALRVPMASAVVTVKHKDISFFGSSAIDEGWGAELAGQTVDRGQRREFYPLVFTTKTLSDPFGCTPRAVLENRTGNGSLVLPPALSFVLLVDRGLCTFSEKALFAQQLGAAALLVTDTQEQAYNRSRLATFAVLRDMEYSCANGEAEVPPGVDIEDFTASTWRDTVNVRKCNSSSACSSSMCIPTGAGRKVCCLWDLPDSMGFSKNGVVQSPDEIQIPVVRLTIQDGRRLKSMLATESKLLVTIYERNPPIMDPSQFLIWLMAVITVMIGGYKGATVERERALRKKSAAAAAAAALSLHDTSSPRSIAAIRAAVEGSVRTAQDPSMEGDDDDDDAEGEGETLDLTVWHAVSFVFFATAFLLLLFYFNIVLVVIVLFALGSLSSTFQVFWQPLLDRLYFLRVKPFVRFQPNEDSWIASLQIETWTVVDLLAALLSLGTVLLWFFCRHRLHAWILQDLFGVCLCILFLRTIRLPNLKIATIMLSLVFLYDIFMVFISPFIFKESVMIKAATGGSQGAATVDDGYCLRYPMNTEFKCLKEQVPILLRLPKVIDWRGGQSMLGLGDIVLPGLLVVFCARYDYATRGQLMGRVKPHLSQLKTALEAGELGEQPPQQALMDSRPAAARRGLFGIVMWGYAIGLLMANIAVAVMQQGQPALLYIVPTTLGTLWFVAWRRGILRKLWDGPEELQSRSSRREAEVEESAVAAVPAPRAERSLTIEQVIRDSEHVAVSGADGTPQSTYCRTQDSPRS</sequence>
<evidence type="ECO:0000256" key="2">
    <source>
        <dbReference type="ARBA" id="ARBA00006859"/>
    </source>
</evidence>
<dbReference type="PROSITE" id="PS51257">
    <property type="entry name" value="PROKAR_LIPOPROTEIN"/>
    <property type="match status" value="1"/>
</dbReference>
<keyword evidence="3 9" id="KW-0812">Transmembrane</keyword>
<dbReference type="InterPro" id="IPR046450">
    <property type="entry name" value="PA_dom_sf"/>
</dbReference>
<feature type="chain" id="PRO_5042133378" description="PA domain-containing protein" evidence="10">
    <location>
        <begin position="27"/>
        <end position="771"/>
    </location>
</feature>
<evidence type="ECO:0000313" key="12">
    <source>
        <dbReference type="EMBL" id="KAJ0406968.1"/>
    </source>
</evidence>
<dbReference type="InterPro" id="IPR007369">
    <property type="entry name" value="Peptidase_A22B_SPP"/>
</dbReference>
<dbReference type="GO" id="GO:0005765">
    <property type="term" value="C:lysosomal membrane"/>
    <property type="evidence" value="ECO:0007669"/>
    <property type="project" value="TreeGrafter"/>
</dbReference>
<evidence type="ECO:0000313" key="13">
    <source>
        <dbReference type="Proteomes" id="UP001209570"/>
    </source>
</evidence>
<dbReference type="Pfam" id="PF04258">
    <property type="entry name" value="Peptidase_A22B"/>
    <property type="match status" value="1"/>
</dbReference>
<dbReference type="EMBL" id="JAKCXM010000026">
    <property type="protein sequence ID" value="KAJ0406968.1"/>
    <property type="molecule type" value="Genomic_DNA"/>
</dbReference>
<protein>
    <recommendedName>
        <fullName evidence="11">PA domain-containing protein</fullName>
    </recommendedName>
</protein>
<dbReference type="AlphaFoldDB" id="A0AAD5QBQ7"/>
<keyword evidence="10" id="KW-0732">Signal</keyword>
<evidence type="ECO:0000259" key="11">
    <source>
        <dbReference type="Pfam" id="PF02225"/>
    </source>
</evidence>
<feature type="compositionally biased region" description="Acidic residues" evidence="8">
    <location>
        <begin position="350"/>
        <end position="362"/>
    </location>
</feature>
<name>A0AAD5QBQ7_PYTIN</name>
<feature type="transmembrane region" description="Helical" evidence="9">
    <location>
        <begin position="677"/>
        <end position="694"/>
    </location>
</feature>
<evidence type="ECO:0000256" key="4">
    <source>
        <dbReference type="ARBA" id="ARBA00022753"/>
    </source>
</evidence>
<evidence type="ECO:0000256" key="6">
    <source>
        <dbReference type="ARBA" id="ARBA00022989"/>
    </source>
</evidence>
<organism evidence="12 13">
    <name type="scientific">Pythium insidiosum</name>
    <name type="common">Pythiosis disease agent</name>
    <dbReference type="NCBI Taxonomy" id="114742"/>
    <lineage>
        <taxon>Eukaryota</taxon>
        <taxon>Sar</taxon>
        <taxon>Stramenopiles</taxon>
        <taxon>Oomycota</taxon>
        <taxon>Peronosporomycetes</taxon>
        <taxon>Pythiales</taxon>
        <taxon>Pythiaceae</taxon>
        <taxon>Pythium</taxon>
    </lineage>
</organism>
<keyword evidence="6 9" id="KW-1133">Transmembrane helix</keyword>
<comment type="subcellular location">
    <subcellularLocation>
        <location evidence="1">Endosome membrane</location>
        <topology evidence="1">Multi-pass membrane protein</topology>
    </subcellularLocation>
</comment>
<evidence type="ECO:0000256" key="5">
    <source>
        <dbReference type="ARBA" id="ARBA00022801"/>
    </source>
</evidence>
<dbReference type="Gene3D" id="3.50.30.30">
    <property type="match status" value="1"/>
</dbReference>
<feature type="domain" description="PA" evidence="11">
    <location>
        <begin position="110"/>
        <end position="148"/>
    </location>
</feature>
<accession>A0AAD5QBQ7</accession>
<evidence type="ECO:0000256" key="9">
    <source>
        <dbReference type="SAM" id="Phobius"/>
    </source>
</evidence>
<feature type="transmembrane region" description="Helical" evidence="9">
    <location>
        <begin position="500"/>
        <end position="523"/>
    </location>
</feature>
<gene>
    <name evidence="12" type="ORF">P43SY_005201</name>
</gene>
<evidence type="ECO:0000256" key="7">
    <source>
        <dbReference type="ARBA" id="ARBA00023136"/>
    </source>
</evidence>
<dbReference type="GO" id="GO:0033619">
    <property type="term" value="P:membrane protein proteolysis"/>
    <property type="evidence" value="ECO:0007669"/>
    <property type="project" value="TreeGrafter"/>
</dbReference>
<evidence type="ECO:0000256" key="8">
    <source>
        <dbReference type="SAM" id="MobiDB-lite"/>
    </source>
</evidence>
<dbReference type="GO" id="GO:0098554">
    <property type="term" value="C:cytoplasmic side of endoplasmic reticulum membrane"/>
    <property type="evidence" value="ECO:0007669"/>
    <property type="project" value="TreeGrafter"/>
</dbReference>
<dbReference type="SMART" id="SM00730">
    <property type="entry name" value="PSN"/>
    <property type="match status" value="1"/>
</dbReference>
<keyword evidence="13" id="KW-1185">Reference proteome</keyword>
<dbReference type="GO" id="GO:0042500">
    <property type="term" value="F:aspartic endopeptidase activity, intramembrane cleaving"/>
    <property type="evidence" value="ECO:0007669"/>
    <property type="project" value="InterPro"/>
</dbReference>
<feature type="transmembrane region" description="Helical" evidence="9">
    <location>
        <begin position="447"/>
        <end position="468"/>
    </location>
</feature>
<feature type="transmembrane region" description="Helical" evidence="9">
    <location>
        <begin position="376"/>
        <end position="402"/>
    </location>
</feature>
<dbReference type="PANTHER" id="PTHR12174">
    <property type="entry name" value="SIGNAL PEPTIDE PEPTIDASE"/>
    <property type="match status" value="1"/>
</dbReference>
<comment type="similarity">
    <text evidence="2">Belongs to the peptidase A22B family.</text>
</comment>
<dbReference type="GO" id="GO:0030660">
    <property type="term" value="C:Golgi-associated vesicle membrane"/>
    <property type="evidence" value="ECO:0007669"/>
    <property type="project" value="TreeGrafter"/>
</dbReference>
<feature type="region of interest" description="Disordered" evidence="8">
    <location>
        <begin position="342"/>
        <end position="362"/>
    </location>
</feature>
<evidence type="ECO:0000256" key="10">
    <source>
        <dbReference type="SAM" id="SignalP"/>
    </source>
</evidence>
<dbReference type="GO" id="GO:0098553">
    <property type="term" value="C:lumenal side of endoplasmic reticulum membrane"/>
    <property type="evidence" value="ECO:0007669"/>
    <property type="project" value="TreeGrafter"/>
</dbReference>
<dbReference type="GO" id="GO:0010008">
    <property type="term" value="C:endosome membrane"/>
    <property type="evidence" value="ECO:0007669"/>
    <property type="project" value="UniProtKB-SubCell"/>
</dbReference>
<dbReference type="PANTHER" id="PTHR12174:SF75">
    <property type="entry name" value="SIGNAL PEPTIDE PEPTIDASE-LIKE 2"/>
    <property type="match status" value="1"/>
</dbReference>
<feature type="transmembrane region" description="Helical" evidence="9">
    <location>
        <begin position="648"/>
        <end position="671"/>
    </location>
</feature>
<dbReference type="SUPFAM" id="SSF52025">
    <property type="entry name" value="PA domain"/>
    <property type="match status" value="1"/>
</dbReference>
<dbReference type="Proteomes" id="UP001209570">
    <property type="component" value="Unassembled WGS sequence"/>
</dbReference>
<dbReference type="InterPro" id="IPR003137">
    <property type="entry name" value="PA_domain"/>
</dbReference>
<evidence type="ECO:0000256" key="1">
    <source>
        <dbReference type="ARBA" id="ARBA00004337"/>
    </source>
</evidence>
<proteinExistence type="inferred from homology"/>
<comment type="caution">
    <text evidence="12">The sequence shown here is derived from an EMBL/GenBank/DDBJ whole genome shotgun (WGS) entry which is preliminary data.</text>
</comment>
<keyword evidence="4" id="KW-0967">Endosome</keyword>
<dbReference type="Pfam" id="PF02225">
    <property type="entry name" value="PA"/>
    <property type="match status" value="1"/>
</dbReference>
<feature type="signal peptide" evidence="10">
    <location>
        <begin position="1"/>
        <end position="26"/>
    </location>
</feature>
<evidence type="ECO:0000256" key="3">
    <source>
        <dbReference type="ARBA" id="ARBA00022692"/>
    </source>
</evidence>
<keyword evidence="7 9" id="KW-0472">Membrane</keyword>
<feature type="transmembrane region" description="Helical" evidence="9">
    <location>
        <begin position="475"/>
        <end position="494"/>
    </location>
</feature>
<dbReference type="InterPro" id="IPR006639">
    <property type="entry name" value="Preselin/SPP"/>
</dbReference>
<feature type="region of interest" description="Disordered" evidence="8">
    <location>
        <begin position="749"/>
        <end position="771"/>
    </location>
</feature>
<reference evidence="12" key="1">
    <citation type="submission" date="2021-12" db="EMBL/GenBank/DDBJ databases">
        <title>Prjna785345.</title>
        <authorList>
            <person name="Rujirawat T."/>
            <person name="Krajaejun T."/>
        </authorList>
    </citation>
    <scope>NUCLEOTIDE SEQUENCE</scope>
    <source>
        <strain evidence="12">Pi057C3</strain>
    </source>
</reference>